<proteinExistence type="predicted"/>
<accession>A0A383CNB2</accession>
<keyword evidence="1" id="KW-0812">Transmembrane</keyword>
<dbReference type="EMBL" id="UINC01210305">
    <property type="protein sequence ID" value="SVE33712.1"/>
    <property type="molecule type" value="Genomic_DNA"/>
</dbReference>
<feature type="non-terminal residue" evidence="2">
    <location>
        <position position="1"/>
    </location>
</feature>
<name>A0A383CNB2_9ZZZZ</name>
<dbReference type="AlphaFoldDB" id="A0A383CNB2"/>
<evidence type="ECO:0000256" key="1">
    <source>
        <dbReference type="SAM" id="Phobius"/>
    </source>
</evidence>
<keyword evidence="1" id="KW-1133">Transmembrane helix</keyword>
<keyword evidence="1" id="KW-0472">Membrane</keyword>
<evidence type="ECO:0000313" key="2">
    <source>
        <dbReference type="EMBL" id="SVE33712.1"/>
    </source>
</evidence>
<dbReference type="NCBIfam" id="TIGR03142">
    <property type="entry name" value="cytochro_ccmI"/>
    <property type="match status" value="1"/>
</dbReference>
<gene>
    <name evidence="2" type="ORF">METZ01_LOCUS486566</name>
</gene>
<reference evidence="2" key="1">
    <citation type="submission" date="2018-05" db="EMBL/GenBank/DDBJ databases">
        <authorList>
            <person name="Lanie J.A."/>
            <person name="Ng W.-L."/>
            <person name="Kazmierczak K.M."/>
            <person name="Andrzejewski T.M."/>
            <person name="Davidsen T.M."/>
            <person name="Wayne K.J."/>
            <person name="Tettelin H."/>
            <person name="Glass J.I."/>
            <person name="Rusch D."/>
            <person name="Podicherti R."/>
            <person name="Tsui H.-C.T."/>
            <person name="Winkler M.E."/>
        </authorList>
    </citation>
    <scope>NUCLEOTIDE SEQUENCE</scope>
</reference>
<feature type="non-terminal residue" evidence="2">
    <location>
        <position position="90"/>
    </location>
</feature>
<feature type="transmembrane region" description="Helical" evidence="1">
    <location>
        <begin position="6"/>
        <end position="23"/>
    </location>
</feature>
<protein>
    <recommendedName>
        <fullName evidence="3">C-type cytochrome biogenesis protein CcmI</fullName>
    </recommendedName>
</protein>
<sequence>VTLYVGVALVTAAVLVFILYPIVKGQHASLEREEDELTDSEARKRLALLALRDVEYDFLSGKLDQEDYRSLKSDLTSEALAALEEDEAAR</sequence>
<evidence type="ECO:0008006" key="3">
    <source>
        <dbReference type="Google" id="ProtNLM"/>
    </source>
</evidence>
<dbReference type="InterPro" id="IPR017560">
    <property type="entry name" value="Cyt_c_biogenesis_CcmI"/>
</dbReference>
<organism evidence="2">
    <name type="scientific">marine metagenome</name>
    <dbReference type="NCBI Taxonomy" id="408172"/>
    <lineage>
        <taxon>unclassified sequences</taxon>
        <taxon>metagenomes</taxon>
        <taxon>ecological metagenomes</taxon>
    </lineage>
</organism>